<dbReference type="PROSITE" id="PS01360">
    <property type="entry name" value="ZF_MYND_1"/>
    <property type="match status" value="1"/>
</dbReference>
<evidence type="ECO:0000259" key="5">
    <source>
        <dbReference type="PROSITE" id="PS50865"/>
    </source>
</evidence>
<sequence>MSRERSECPRHAGPARLASSEDITIACTCQTPTAPHTRRRHPESDPAQSQRKDYAQCQYCWKSKADGITLKKCAACQMEEYCSRECQKNAWPSHKARCKMNRSTQQITQEMHMPDVKTLYSFAQKHRANLANCSIVALDLFIDPTRCMRFVLLVELYPRPESRRIETSFYVTEAKVVPLEEFGAQADELRKQLALANEEQKKSGALGTLFVLLRANLPTGQVTNVTGVGFGEHSLQGLRRGLPWKEKLKKMLNEGITG</sequence>
<dbReference type="Gene3D" id="6.10.140.2220">
    <property type="match status" value="1"/>
</dbReference>
<organism evidence="6 7">
    <name type="scientific">Botryobasidium botryosum (strain FD-172 SS1)</name>
    <dbReference type="NCBI Taxonomy" id="930990"/>
    <lineage>
        <taxon>Eukaryota</taxon>
        <taxon>Fungi</taxon>
        <taxon>Dikarya</taxon>
        <taxon>Basidiomycota</taxon>
        <taxon>Agaricomycotina</taxon>
        <taxon>Agaricomycetes</taxon>
        <taxon>Cantharellales</taxon>
        <taxon>Botryobasidiaceae</taxon>
        <taxon>Botryobasidium</taxon>
    </lineage>
</organism>
<name>A0A067LVW8_BOTB1</name>
<evidence type="ECO:0000256" key="1">
    <source>
        <dbReference type="ARBA" id="ARBA00022723"/>
    </source>
</evidence>
<dbReference type="Pfam" id="PF01753">
    <property type="entry name" value="zf-MYND"/>
    <property type="match status" value="1"/>
</dbReference>
<evidence type="ECO:0000256" key="2">
    <source>
        <dbReference type="ARBA" id="ARBA00022771"/>
    </source>
</evidence>
<dbReference type="PROSITE" id="PS50865">
    <property type="entry name" value="ZF_MYND_2"/>
    <property type="match status" value="1"/>
</dbReference>
<evidence type="ECO:0000313" key="6">
    <source>
        <dbReference type="EMBL" id="KDQ07503.1"/>
    </source>
</evidence>
<dbReference type="Proteomes" id="UP000027195">
    <property type="component" value="Unassembled WGS sequence"/>
</dbReference>
<reference evidence="7" key="1">
    <citation type="journal article" date="2014" name="Proc. Natl. Acad. Sci. U.S.A.">
        <title>Extensive sampling of basidiomycete genomes demonstrates inadequacy of the white-rot/brown-rot paradigm for wood decay fungi.</title>
        <authorList>
            <person name="Riley R."/>
            <person name="Salamov A.A."/>
            <person name="Brown D.W."/>
            <person name="Nagy L.G."/>
            <person name="Floudas D."/>
            <person name="Held B.W."/>
            <person name="Levasseur A."/>
            <person name="Lombard V."/>
            <person name="Morin E."/>
            <person name="Otillar R."/>
            <person name="Lindquist E.A."/>
            <person name="Sun H."/>
            <person name="LaButti K.M."/>
            <person name="Schmutz J."/>
            <person name="Jabbour D."/>
            <person name="Luo H."/>
            <person name="Baker S.E."/>
            <person name="Pisabarro A.G."/>
            <person name="Walton J.D."/>
            <person name="Blanchette R.A."/>
            <person name="Henrissat B."/>
            <person name="Martin F."/>
            <person name="Cullen D."/>
            <person name="Hibbett D.S."/>
            <person name="Grigoriev I.V."/>
        </authorList>
    </citation>
    <scope>NUCLEOTIDE SEQUENCE [LARGE SCALE GENOMIC DNA]</scope>
    <source>
        <strain evidence="7">FD-172 SS1</strain>
    </source>
</reference>
<keyword evidence="3" id="KW-0862">Zinc</keyword>
<dbReference type="AlphaFoldDB" id="A0A067LVW8"/>
<gene>
    <name evidence="6" type="ORF">BOTBODRAFT_149196</name>
</gene>
<dbReference type="HOGENOM" id="CLU_094262_1_0_1"/>
<dbReference type="GO" id="GO:0008270">
    <property type="term" value="F:zinc ion binding"/>
    <property type="evidence" value="ECO:0007669"/>
    <property type="project" value="UniProtKB-KW"/>
</dbReference>
<dbReference type="EMBL" id="KL198106">
    <property type="protein sequence ID" value="KDQ07503.1"/>
    <property type="molecule type" value="Genomic_DNA"/>
</dbReference>
<keyword evidence="7" id="KW-1185">Reference proteome</keyword>
<evidence type="ECO:0000256" key="4">
    <source>
        <dbReference type="PROSITE-ProRule" id="PRU00134"/>
    </source>
</evidence>
<keyword evidence="1" id="KW-0479">Metal-binding</keyword>
<dbReference type="InterPro" id="IPR002893">
    <property type="entry name" value="Znf_MYND"/>
</dbReference>
<evidence type="ECO:0000256" key="3">
    <source>
        <dbReference type="ARBA" id="ARBA00022833"/>
    </source>
</evidence>
<keyword evidence="2 4" id="KW-0863">Zinc-finger</keyword>
<protein>
    <recommendedName>
        <fullName evidence="5">MYND-type domain-containing protein</fullName>
    </recommendedName>
</protein>
<dbReference type="OrthoDB" id="341421at2759"/>
<dbReference type="STRING" id="930990.A0A067LVW8"/>
<accession>A0A067LVW8</accession>
<proteinExistence type="predicted"/>
<dbReference type="InParanoid" id="A0A067LVW8"/>
<feature type="domain" description="MYND-type" evidence="5">
    <location>
        <begin position="57"/>
        <end position="98"/>
    </location>
</feature>
<dbReference type="SUPFAM" id="SSF144232">
    <property type="entry name" value="HIT/MYND zinc finger-like"/>
    <property type="match status" value="1"/>
</dbReference>
<evidence type="ECO:0000313" key="7">
    <source>
        <dbReference type="Proteomes" id="UP000027195"/>
    </source>
</evidence>